<reference evidence="3" key="1">
    <citation type="submission" date="2021-01" db="EMBL/GenBank/DDBJ databases">
        <authorList>
            <person name="Lovell J.T."/>
            <person name="Bentley N."/>
            <person name="Bhattarai G."/>
            <person name="Jenkins J.W."/>
            <person name="Sreedasyam A."/>
            <person name="Alarcon Y."/>
            <person name="Bock C."/>
            <person name="Boston L."/>
            <person name="Carlson J."/>
            <person name="Cervantes K."/>
            <person name="Clermont K."/>
            <person name="Krom N."/>
            <person name="Kubenka K."/>
            <person name="Mamidi S."/>
            <person name="Mattison C."/>
            <person name="Monteros M."/>
            <person name="Pisani C."/>
            <person name="Plott C."/>
            <person name="Rajasekar S."/>
            <person name="Rhein H.S."/>
            <person name="Rohla C."/>
            <person name="Song M."/>
            <person name="Hilaire R.S."/>
            <person name="Shu S."/>
            <person name="Wells L."/>
            <person name="Wang X."/>
            <person name="Webber J."/>
            <person name="Heerema R.J."/>
            <person name="Klein P."/>
            <person name="Conner P."/>
            <person name="Grauke L."/>
            <person name="Grimwood J."/>
            <person name="Schmutz J."/>
            <person name="Randall J.J."/>
        </authorList>
    </citation>
    <scope>NUCLEOTIDE SEQUENCE</scope>
    <source>
        <tissue evidence="3">Leaf</tissue>
    </source>
</reference>
<dbReference type="GO" id="GO:0016567">
    <property type="term" value="P:protein ubiquitination"/>
    <property type="evidence" value="ECO:0007669"/>
    <property type="project" value="InterPro"/>
</dbReference>
<dbReference type="EMBL" id="CM031838">
    <property type="protein sequence ID" value="KAG6679429.1"/>
    <property type="molecule type" value="Genomic_DNA"/>
</dbReference>
<dbReference type="InterPro" id="IPR045210">
    <property type="entry name" value="RING-Ubox_PUB"/>
</dbReference>
<dbReference type="GO" id="GO:0004842">
    <property type="term" value="F:ubiquitin-protein transferase activity"/>
    <property type="evidence" value="ECO:0007669"/>
    <property type="project" value="InterPro"/>
</dbReference>
<evidence type="ECO:0000313" key="3">
    <source>
        <dbReference type="EMBL" id="KAG6679429.1"/>
    </source>
</evidence>
<evidence type="ECO:0000256" key="1">
    <source>
        <dbReference type="SAM" id="MobiDB-lite"/>
    </source>
</evidence>
<evidence type="ECO:0000313" key="4">
    <source>
        <dbReference type="Proteomes" id="UP000811246"/>
    </source>
</evidence>
<feature type="compositionally biased region" description="Basic and acidic residues" evidence="1">
    <location>
        <begin position="160"/>
        <end position="177"/>
    </location>
</feature>
<feature type="region of interest" description="Disordered" evidence="1">
    <location>
        <begin position="192"/>
        <end position="231"/>
    </location>
</feature>
<feature type="compositionally biased region" description="Basic and acidic residues" evidence="1">
    <location>
        <begin position="58"/>
        <end position="82"/>
    </location>
</feature>
<feature type="region of interest" description="Disordered" evidence="1">
    <location>
        <begin position="1"/>
        <end position="82"/>
    </location>
</feature>
<feature type="compositionally biased region" description="Polar residues" evidence="1">
    <location>
        <begin position="145"/>
        <end position="159"/>
    </location>
</feature>
<dbReference type="InterPro" id="IPR003613">
    <property type="entry name" value="Ubox_domain"/>
</dbReference>
<dbReference type="InterPro" id="IPR056512">
    <property type="entry name" value="LIN_N"/>
</dbReference>
<proteinExistence type="predicted"/>
<gene>
    <name evidence="3" type="ORF">I3842_14G131600</name>
</gene>
<dbReference type="CDD" id="cd16664">
    <property type="entry name" value="RING-Ubox_PUB"/>
    <property type="match status" value="1"/>
</dbReference>
<feature type="compositionally biased region" description="Low complexity" evidence="1">
    <location>
        <begin position="207"/>
        <end position="218"/>
    </location>
</feature>
<dbReference type="PROSITE" id="PS51698">
    <property type="entry name" value="U_BOX"/>
    <property type="match status" value="1"/>
</dbReference>
<dbReference type="Pfam" id="PF23628">
    <property type="entry name" value="ARM_LIN_C"/>
    <property type="match status" value="2"/>
</dbReference>
<name>A0A922ADP7_CARIL</name>
<dbReference type="PANTHER" id="PTHR35549">
    <property type="entry name" value="OS04G0584500 PROTEIN"/>
    <property type="match status" value="1"/>
</dbReference>
<dbReference type="InterPro" id="IPR055566">
    <property type="entry name" value="ARM_LIN"/>
</dbReference>
<feature type="domain" description="U-box" evidence="2">
    <location>
        <begin position="560"/>
        <end position="635"/>
    </location>
</feature>
<dbReference type="Proteomes" id="UP000811246">
    <property type="component" value="Chromosome 14"/>
</dbReference>
<dbReference type="PANTHER" id="PTHR35549:SF1">
    <property type="entry name" value="OS04G0584500 PROTEIN"/>
    <property type="match status" value="1"/>
</dbReference>
<dbReference type="AlphaFoldDB" id="A0A922ADP7"/>
<accession>A0A922ADP7</accession>
<dbReference type="SMART" id="SM00504">
    <property type="entry name" value="Ubox"/>
    <property type="match status" value="1"/>
</dbReference>
<dbReference type="Pfam" id="PF23568">
    <property type="entry name" value="ARM_LIN"/>
    <property type="match status" value="2"/>
</dbReference>
<comment type="caution">
    <text evidence="3">The sequence shown here is derived from an EMBL/GenBank/DDBJ whole genome shotgun (WGS) entry which is preliminary data.</text>
</comment>
<sequence>MSSSLEKLLAKEDFKGRRSMSRSRSSFKSDAASTLSNSFRDQRKSGSLLGHRNKTKRARSDVARHNLRRELPQHDDIRGRRSRDSLFRTVKNDEGLKQESRERLFSYLKEGKQFTSTLSKDMPQNKIEEVGKQDDEIPNIYSKKVYSSESGNDKYSNTASEKEVHTERSGRDPKVDKMNGNNLAEQLLGHLSFDATNRKSTKEATISSGSSNRSSRPSKNFEDKQSKKRDKVVEVMSKPALDEVSFQAIISIINGYIKRFLNDEDFRKTLHHNCLSSFNFIEHEEEKTTQGKVMASLEQAIEIVEITAEDSSSAKDLKKASLQLSVITGLYSNNLEDGFTSGIPNSNLSALFCNVRFQAQTTLLPELWDCLFSPHLLHLKEWYIQQVDSLADEQSKPRKMKLILNVYNEILDSGTYQFAIYYKNWLTLGVKAPPIPGSLLGQASEPSSSNGPFSPQPMMSKKLYDVVFSHSSKPGVDKAEDSREAENIHDCMISSGGSSVIKETLTYFSETVKYMNWGDEKDLTKIELDDACLHPIKVRSSLDELHESDECFDERSCFSSIPQEFICPLTGKLFEDPVTLETGQTFGRVVIKVWFDQGNRTCRVTGKSLEFVSVPLTNFVLKRLIDNWRSEHFRHLLSFASQVMENSGRHGLQQLDETVIFILEQLLTAVSEEEKRTNAKHLISRGGVHFLLQRFELGKLEEKSHVVAFLSCCIEADANCRNQIVRNINKQCLLELLQSKQLKSRANAVLLWSELIHLRRLPENTTLHNGLRPITTCLCHCRWKDVTLFLSGLHNEPRKCSIYREEVIDAITLALEDSLVDEKRFSFSGKLSTKSWILKEAGFKDICGVYCVDNEDKNLLADDAISSLSNLSAALLSNGKKSFLDAISKCLEAGNLEMVRVCLITVAWLSRVFSSHTQFLIITLVAMSES</sequence>
<dbReference type="Pfam" id="PF04564">
    <property type="entry name" value="U-box"/>
    <property type="match status" value="1"/>
</dbReference>
<organism evidence="3 4">
    <name type="scientific">Carya illinoinensis</name>
    <name type="common">Pecan</name>
    <dbReference type="NCBI Taxonomy" id="32201"/>
    <lineage>
        <taxon>Eukaryota</taxon>
        <taxon>Viridiplantae</taxon>
        <taxon>Streptophyta</taxon>
        <taxon>Embryophyta</taxon>
        <taxon>Tracheophyta</taxon>
        <taxon>Spermatophyta</taxon>
        <taxon>Magnoliopsida</taxon>
        <taxon>eudicotyledons</taxon>
        <taxon>Gunneridae</taxon>
        <taxon>Pentapetalae</taxon>
        <taxon>rosids</taxon>
        <taxon>fabids</taxon>
        <taxon>Fagales</taxon>
        <taxon>Juglandaceae</taxon>
        <taxon>Carya</taxon>
    </lineage>
</organism>
<feature type="region of interest" description="Disordered" evidence="1">
    <location>
        <begin position="142"/>
        <end position="179"/>
    </location>
</feature>
<protein>
    <recommendedName>
        <fullName evidence="2">U-box domain-containing protein</fullName>
    </recommendedName>
</protein>
<evidence type="ECO:0000259" key="2">
    <source>
        <dbReference type="PROSITE" id="PS51698"/>
    </source>
</evidence>